<gene>
    <name evidence="1" type="ORF">MGAL_10B085145</name>
</gene>
<evidence type="ECO:0000313" key="2">
    <source>
        <dbReference type="Proteomes" id="UP000596742"/>
    </source>
</evidence>
<accession>A0A8B6EQE1</accession>
<proteinExistence type="predicted"/>
<name>A0A8B6EQE1_MYTGA</name>
<dbReference type="EMBL" id="UYJE01005477">
    <property type="protein sequence ID" value="VDI37631.1"/>
    <property type="molecule type" value="Genomic_DNA"/>
</dbReference>
<dbReference type="AlphaFoldDB" id="A0A8B6EQE1"/>
<evidence type="ECO:0000313" key="1">
    <source>
        <dbReference type="EMBL" id="VDI37631.1"/>
    </source>
</evidence>
<dbReference type="Proteomes" id="UP000596742">
    <property type="component" value="Unassembled WGS sequence"/>
</dbReference>
<protein>
    <submittedName>
        <fullName evidence="1">Uncharacterized protein</fullName>
    </submittedName>
</protein>
<sequence length="63" mass="7359">DVMHLDNLYQKHLTISQNKYFDTTDITSSNRSSSFILDWETTRIPVPFCGQFKKSFVIITKSD</sequence>
<keyword evidence="2" id="KW-1185">Reference proteome</keyword>
<reference evidence="1" key="1">
    <citation type="submission" date="2018-11" db="EMBL/GenBank/DDBJ databases">
        <authorList>
            <person name="Alioto T."/>
            <person name="Alioto T."/>
        </authorList>
    </citation>
    <scope>NUCLEOTIDE SEQUENCE</scope>
</reference>
<feature type="non-terminal residue" evidence="1">
    <location>
        <position position="1"/>
    </location>
</feature>
<organism evidence="1 2">
    <name type="scientific">Mytilus galloprovincialis</name>
    <name type="common">Mediterranean mussel</name>
    <dbReference type="NCBI Taxonomy" id="29158"/>
    <lineage>
        <taxon>Eukaryota</taxon>
        <taxon>Metazoa</taxon>
        <taxon>Spiralia</taxon>
        <taxon>Lophotrochozoa</taxon>
        <taxon>Mollusca</taxon>
        <taxon>Bivalvia</taxon>
        <taxon>Autobranchia</taxon>
        <taxon>Pteriomorphia</taxon>
        <taxon>Mytilida</taxon>
        <taxon>Mytiloidea</taxon>
        <taxon>Mytilidae</taxon>
        <taxon>Mytilinae</taxon>
        <taxon>Mytilus</taxon>
    </lineage>
</organism>
<feature type="non-terminal residue" evidence="1">
    <location>
        <position position="63"/>
    </location>
</feature>
<comment type="caution">
    <text evidence="1">The sequence shown here is derived from an EMBL/GenBank/DDBJ whole genome shotgun (WGS) entry which is preliminary data.</text>
</comment>